<evidence type="ECO:0000259" key="2">
    <source>
        <dbReference type="Pfam" id="PF13649"/>
    </source>
</evidence>
<name>A0AB39VA00_9FUSO</name>
<evidence type="ECO:0000256" key="1">
    <source>
        <dbReference type="ARBA" id="ARBA00022679"/>
    </source>
</evidence>
<dbReference type="Gene3D" id="3.40.50.150">
    <property type="entry name" value="Vaccinia Virus protein VP39"/>
    <property type="match status" value="1"/>
</dbReference>
<reference evidence="3" key="1">
    <citation type="submission" date="2024-07" db="EMBL/GenBank/DDBJ databases">
        <authorList>
            <person name="Li X.-J."/>
            <person name="Wang X."/>
        </authorList>
    </citation>
    <scope>NUCLEOTIDE SEQUENCE</scope>
    <source>
        <strain evidence="3">HSP-342</strain>
    </source>
</reference>
<dbReference type="EC" id="2.1.1.64" evidence="3"/>
<keyword evidence="3" id="KW-0489">Methyltransferase</keyword>
<gene>
    <name evidence="3" type="ORF">AB8B23_11520</name>
</gene>
<dbReference type="GO" id="GO:0061542">
    <property type="term" value="F:3-demethylubiquinol 3-O-methyltransferase activity"/>
    <property type="evidence" value="ECO:0007669"/>
    <property type="project" value="UniProtKB-EC"/>
</dbReference>
<dbReference type="PANTHER" id="PTHR43861:SF6">
    <property type="entry name" value="METHYLTRANSFERASE TYPE 11"/>
    <property type="match status" value="1"/>
</dbReference>
<feature type="domain" description="Methyltransferase" evidence="2">
    <location>
        <begin position="41"/>
        <end position="130"/>
    </location>
</feature>
<dbReference type="AlphaFoldDB" id="A0AB39VA00"/>
<dbReference type="PANTHER" id="PTHR43861">
    <property type="entry name" value="TRANS-ACONITATE 2-METHYLTRANSFERASE-RELATED"/>
    <property type="match status" value="1"/>
</dbReference>
<dbReference type="Pfam" id="PF13649">
    <property type="entry name" value="Methyltransf_25"/>
    <property type="match status" value="1"/>
</dbReference>
<dbReference type="GO" id="GO:0032259">
    <property type="term" value="P:methylation"/>
    <property type="evidence" value="ECO:0007669"/>
    <property type="project" value="UniProtKB-KW"/>
</dbReference>
<dbReference type="CDD" id="cd02440">
    <property type="entry name" value="AdoMet_MTases"/>
    <property type="match status" value="1"/>
</dbReference>
<dbReference type="KEGG" id="lmes:AB8B23_11520"/>
<evidence type="ECO:0000313" key="3">
    <source>
        <dbReference type="EMBL" id="XDU64523.1"/>
    </source>
</evidence>
<dbReference type="SUPFAM" id="SSF53335">
    <property type="entry name" value="S-adenosyl-L-methionine-dependent methyltransferases"/>
    <property type="match status" value="1"/>
</dbReference>
<dbReference type="InterPro" id="IPR029063">
    <property type="entry name" value="SAM-dependent_MTases_sf"/>
</dbReference>
<dbReference type="EMBL" id="CP165646">
    <property type="protein sequence ID" value="XDU64523.1"/>
    <property type="molecule type" value="Genomic_DNA"/>
</dbReference>
<organism evidence="3">
    <name type="scientific">Leptotrichia mesophila</name>
    <dbReference type="NCBI Taxonomy" id="3239303"/>
    <lineage>
        <taxon>Bacteria</taxon>
        <taxon>Fusobacteriati</taxon>
        <taxon>Fusobacteriota</taxon>
        <taxon>Fusobacteriia</taxon>
        <taxon>Fusobacteriales</taxon>
        <taxon>Leptotrichiaceae</taxon>
        <taxon>Leptotrichia</taxon>
    </lineage>
</organism>
<proteinExistence type="predicted"/>
<dbReference type="EC" id="2.1.1.222" evidence="3"/>
<dbReference type="InterPro" id="IPR041698">
    <property type="entry name" value="Methyltransf_25"/>
</dbReference>
<dbReference type="RefSeq" id="WP_369712848.1">
    <property type="nucleotide sequence ID" value="NZ_CP165646.1"/>
</dbReference>
<accession>A0AB39VA00</accession>
<keyword evidence="1 3" id="KW-0808">Transferase</keyword>
<protein>
    <submittedName>
        <fullName evidence="3">Class I SAM-dependent methyltransferase</fullName>
        <ecNumber evidence="3">2.1.1.222</ecNumber>
        <ecNumber evidence="3">2.1.1.64</ecNumber>
    </submittedName>
</protein>
<sequence length="243" mass="28483">MENKENMKKFYDTIAEKYDFIFSLSDVQKNFFQKYITGKKVLDVGAATGNLSKFLKNEGYEVNSIDINEKLIEQAREKNVDVKNLDMMRVDELGKFDTIINVGNTLPHLNSKEEIFLFLKKAYSQLENNGKLIIQLINFYKFFENQKSKSDFLGNLPLIENENVKFERYYYKNSDNNVIFKTILDDKLENEEILTNVSYFDFMKFFEQLGISNVKVFGGFNESEFILEKSQPLIFVITKADKI</sequence>
<dbReference type="GO" id="GO:0102208">
    <property type="term" value="F:2-polyprenyl-6-hydroxyphenol methylase activity"/>
    <property type="evidence" value="ECO:0007669"/>
    <property type="project" value="UniProtKB-EC"/>
</dbReference>